<proteinExistence type="predicted"/>
<dbReference type="EMBL" id="JSZA02000025">
    <property type="protein sequence ID" value="KHD07535.1"/>
    <property type="molecule type" value="Genomic_DNA"/>
</dbReference>
<evidence type="ECO:0000313" key="1">
    <source>
        <dbReference type="EMBL" id="KHD07535.1"/>
    </source>
</evidence>
<dbReference type="AlphaFoldDB" id="A0A0A6PKT9"/>
<protein>
    <submittedName>
        <fullName evidence="1">Uncharacterized protein</fullName>
    </submittedName>
</protein>
<accession>A0A0A6PKT9</accession>
<comment type="caution">
    <text evidence="1">The sequence shown here is derived from an EMBL/GenBank/DDBJ whole genome shotgun (WGS) entry which is preliminary data.</text>
</comment>
<sequence length="124" mass="14450">MSPLIQQALLKEDGQAVSLEKIRSVLIKLSRGDLVDYLELGGWFRKVKDPILLEFLKVWGHIEVKGQISKQDRKAELMRVWFFSYEGFTAEALKFMPKQGILWSTKEDLEGLLDYVKLRRLPKL</sequence>
<name>A0A0A6PKT9_9GAMM</name>
<evidence type="ECO:0000313" key="2">
    <source>
        <dbReference type="Proteomes" id="UP000030428"/>
    </source>
</evidence>
<dbReference type="Proteomes" id="UP000030428">
    <property type="component" value="Unassembled WGS sequence"/>
</dbReference>
<reference evidence="1 2" key="1">
    <citation type="journal article" date="2016" name="Front. Microbiol.">
        <title>Single-Cell (Meta-)Genomics of a Dimorphic Candidatus Thiomargarita nelsonii Reveals Genomic Plasticity.</title>
        <authorList>
            <person name="Flood B.E."/>
            <person name="Fliss P."/>
            <person name="Jones D.S."/>
            <person name="Dick G.J."/>
            <person name="Jain S."/>
            <person name="Kaster A.K."/>
            <person name="Winkel M."/>
            <person name="Mussmann M."/>
            <person name="Bailey J."/>
        </authorList>
    </citation>
    <scope>NUCLEOTIDE SEQUENCE [LARGE SCALE GENOMIC DNA]</scope>
    <source>
        <strain evidence="1">Hydrate Ridge</strain>
    </source>
</reference>
<keyword evidence="2" id="KW-1185">Reference proteome</keyword>
<organism evidence="1 2">
    <name type="scientific">Candidatus Thiomargarita nelsonii</name>
    <dbReference type="NCBI Taxonomy" id="1003181"/>
    <lineage>
        <taxon>Bacteria</taxon>
        <taxon>Pseudomonadati</taxon>
        <taxon>Pseudomonadota</taxon>
        <taxon>Gammaproteobacteria</taxon>
        <taxon>Thiotrichales</taxon>
        <taxon>Thiotrichaceae</taxon>
        <taxon>Thiomargarita</taxon>
    </lineage>
</organism>
<gene>
    <name evidence="1" type="ORF">PN36_08590</name>
</gene>